<dbReference type="RefSeq" id="WP_073290073.1">
    <property type="nucleotide sequence ID" value="NZ_FRCP01000020.1"/>
</dbReference>
<sequence>MVKIKLIKEIIGKKLKPYGFKYYGKEPNSWIFSRKYNNLEQFVCIYDSRYGAGLRVELYTSMDKGDRSEIKSFYPLWEQEFNKLFWEYSDAQSFSQILNEFAPIIIDYGLDELELLSIPTREKLIRPTKEMQKILYDNHEEYCSRFMKAYNMKNEDIYQVIEDISSILKKNKDKNYEEIRELLIEIAAYYGNHICFQFDGEWKWDVDICTIIFHHNDEELECLPLQQIVFNWRDINIENGLKETFDELFL</sequence>
<evidence type="ECO:0000313" key="1">
    <source>
        <dbReference type="EMBL" id="SHM87878.1"/>
    </source>
</evidence>
<dbReference type="EMBL" id="FRCP01000020">
    <property type="protein sequence ID" value="SHM87878.1"/>
    <property type="molecule type" value="Genomic_DNA"/>
</dbReference>
<proteinExistence type="predicted"/>
<gene>
    <name evidence="1" type="ORF">SAMN02746066_03711</name>
</gene>
<dbReference type="OrthoDB" id="2052302at2"/>
<dbReference type="AlphaFoldDB" id="A0A1M7MAT5"/>
<keyword evidence="2" id="KW-1185">Reference proteome</keyword>
<accession>A0A1M7MAT5</accession>
<protein>
    <submittedName>
        <fullName evidence="1">Uncharacterized protein</fullName>
    </submittedName>
</protein>
<dbReference type="Proteomes" id="UP000184038">
    <property type="component" value="Unassembled WGS sequence"/>
</dbReference>
<reference evidence="1 2" key="1">
    <citation type="submission" date="2016-11" db="EMBL/GenBank/DDBJ databases">
        <authorList>
            <person name="Jaros S."/>
            <person name="Januszkiewicz K."/>
            <person name="Wedrychowicz H."/>
        </authorList>
    </citation>
    <scope>NUCLEOTIDE SEQUENCE [LARGE SCALE GENOMIC DNA]</scope>
    <source>
        <strain evidence="1 2">DSM 15930</strain>
    </source>
</reference>
<name>A0A1M7MAT5_9FIRM</name>
<evidence type="ECO:0000313" key="2">
    <source>
        <dbReference type="Proteomes" id="UP000184038"/>
    </source>
</evidence>
<organism evidence="1 2">
    <name type="scientific">Anaerosporobacter mobilis DSM 15930</name>
    <dbReference type="NCBI Taxonomy" id="1120996"/>
    <lineage>
        <taxon>Bacteria</taxon>
        <taxon>Bacillati</taxon>
        <taxon>Bacillota</taxon>
        <taxon>Clostridia</taxon>
        <taxon>Lachnospirales</taxon>
        <taxon>Lachnospiraceae</taxon>
        <taxon>Anaerosporobacter</taxon>
    </lineage>
</organism>